<sequence>MGGTDVYEAVVHHRVRTLEDFERFLIQRAGGRSSPFK</sequence>
<evidence type="ECO:0000313" key="1">
    <source>
        <dbReference type="EMBL" id="MBB5366125.1"/>
    </source>
</evidence>
<evidence type="ECO:0000313" key="2">
    <source>
        <dbReference type="Proteomes" id="UP000552709"/>
    </source>
</evidence>
<accession>A0A7W8JZK0</accession>
<organism evidence="1 2">
    <name type="scientific">Deinococcus humi</name>
    <dbReference type="NCBI Taxonomy" id="662880"/>
    <lineage>
        <taxon>Bacteria</taxon>
        <taxon>Thermotogati</taxon>
        <taxon>Deinococcota</taxon>
        <taxon>Deinococci</taxon>
        <taxon>Deinococcales</taxon>
        <taxon>Deinococcaceae</taxon>
        <taxon>Deinococcus</taxon>
    </lineage>
</organism>
<protein>
    <submittedName>
        <fullName evidence="1">Uncharacterized protein</fullName>
    </submittedName>
</protein>
<dbReference type="EMBL" id="JACHFL010000028">
    <property type="protein sequence ID" value="MBB5366125.1"/>
    <property type="molecule type" value="Genomic_DNA"/>
</dbReference>
<keyword evidence="2" id="KW-1185">Reference proteome</keyword>
<dbReference type="AlphaFoldDB" id="A0A7W8JZK0"/>
<proteinExistence type="predicted"/>
<comment type="caution">
    <text evidence="1">The sequence shown here is derived from an EMBL/GenBank/DDBJ whole genome shotgun (WGS) entry which is preliminary data.</text>
</comment>
<reference evidence="1 2" key="1">
    <citation type="submission" date="2020-08" db="EMBL/GenBank/DDBJ databases">
        <title>Genomic Encyclopedia of Type Strains, Phase IV (KMG-IV): sequencing the most valuable type-strain genomes for metagenomic binning, comparative biology and taxonomic classification.</title>
        <authorList>
            <person name="Goeker M."/>
        </authorList>
    </citation>
    <scope>NUCLEOTIDE SEQUENCE [LARGE SCALE GENOMIC DNA]</scope>
    <source>
        <strain evidence="1 2">DSM 27939</strain>
    </source>
</reference>
<name>A0A7W8JZK0_9DEIO</name>
<dbReference type="Proteomes" id="UP000552709">
    <property type="component" value="Unassembled WGS sequence"/>
</dbReference>
<gene>
    <name evidence="1" type="ORF">HNQ08_005254</name>
</gene>